<evidence type="ECO:0000313" key="7">
    <source>
        <dbReference type="Proteomes" id="UP000218113"/>
    </source>
</evidence>
<dbReference type="EMBL" id="NVSR01000124">
    <property type="protein sequence ID" value="PCI24318.1"/>
    <property type="molecule type" value="Genomic_DNA"/>
</dbReference>
<dbReference type="Pfam" id="PF01025">
    <property type="entry name" value="GrpE"/>
    <property type="match status" value="1"/>
</dbReference>
<accession>A0A2A4SST6</accession>
<dbReference type="InterPro" id="IPR013805">
    <property type="entry name" value="GrpE_CC"/>
</dbReference>
<feature type="compositionally biased region" description="Polar residues" evidence="5">
    <location>
        <begin position="17"/>
        <end position="26"/>
    </location>
</feature>
<sequence length="240" mass="28377">MNEDNFTNQEPEEQEPELSTFTPIPTIQPAAQKNIQEIDVELFSYVSEFASLKSEVKQQNRIQAKTTEQLSRVLDEVNQVKEQYELTAQQQQQEYEYKMEQQVLVFFESLLPALDGLDYAVKHAEEIWYELQKQRAPRFWNRKSFLHEKESAEAHWIGLKSTRERFYSWMQNYDILPIQALNENFDVATMMAVDQKIERDIPPQTVVEIVRSGYQRRNRLIRATEVIIAVKPTTEKKGVW</sequence>
<dbReference type="InterPro" id="IPR009012">
    <property type="entry name" value="GrpE_head"/>
</dbReference>
<evidence type="ECO:0000256" key="3">
    <source>
        <dbReference type="HAMAP-Rule" id="MF_01151"/>
    </source>
</evidence>
<comment type="similarity">
    <text evidence="1 3">Belongs to the GrpE family.</text>
</comment>
<dbReference type="InterPro" id="IPR000740">
    <property type="entry name" value="GrpE"/>
</dbReference>
<keyword evidence="4" id="KW-0175">Coiled coil</keyword>
<dbReference type="HAMAP" id="MF_01151">
    <property type="entry name" value="GrpE"/>
    <property type="match status" value="1"/>
</dbReference>
<dbReference type="GO" id="GO:0042803">
    <property type="term" value="F:protein homodimerization activity"/>
    <property type="evidence" value="ECO:0007669"/>
    <property type="project" value="InterPro"/>
</dbReference>
<dbReference type="GO" id="GO:0051087">
    <property type="term" value="F:protein-folding chaperone binding"/>
    <property type="evidence" value="ECO:0007669"/>
    <property type="project" value="InterPro"/>
</dbReference>
<comment type="function">
    <text evidence="3">Participates actively in the response to hyperosmotic and heat shock by preventing the aggregation of stress-denatured proteins, in association with DnaK and GrpE. It is the nucleotide exchange factor for DnaK and may function as a thermosensor. Unfolded proteins bind initially to DnaJ; upon interaction with the DnaJ-bound protein, DnaK hydrolyzes its bound ATP, resulting in the formation of a stable complex. GrpE releases ADP from DnaK; ATP binding to DnaK triggers the release of the substrate protein, thus completing the reaction cycle. Several rounds of ATP-dependent interactions between DnaJ, DnaK and GrpE are required for fully efficient folding.</text>
</comment>
<proteinExistence type="inferred from homology"/>
<feature type="region of interest" description="Disordered" evidence="5">
    <location>
        <begin position="1"/>
        <end position="26"/>
    </location>
</feature>
<evidence type="ECO:0000256" key="1">
    <source>
        <dbReference type="ARBA" id="ARBA00009054"/>
    </source>
</evidence>
<comment type="caution">
    <text evidence="6">The sequence shown here is derived from an EMBL/GenBank/DDBJ whole genome shotgun (WGS) entry which is preliminary data.</text>
</comment>
<dbReference type="GO" id="GO:0000774">
    <property type="term" value="F:adenyl-nucleotide exchange factor activity"/>
    <property type="evidence" value="ECO:0007669"/>
    <property type="project" value="InterPro"/>
</dbReference>
<evidence type="ECO:0000256" key="5">
    <source>
        <dbReference type="SAM" id="MobiDB-lite"/>
    </source>
</evidence>
<evidence type="ECO:0000313" key="6">
    <source>
        <dbReference type="EMBL" id="PCI24318.1"/>
    </source>
</evidence>
<gene>
    <name evidence="3 6" type="primary">grpE</name>
    <name evidence="6" type="ORF">COB67_11670</name>
</gene>
<evidence type="ECO:0000256" key="4">
    <source>
        <dbReference type="SAM" id="Coils"/>
    </source>
</evidence>
<dbReference type="GO" id="GO:0005737">
    <property type="term" value="C:cytoplasm"/>
    <property type="evidence" value="ECO:0007669"/>
    <property type="project" value="UniProtKB-SubCell"/>
</dbReference>
<dbReference type="SUPFAM" id="SSF58014">
    <property type="entry name" value="Coiled-coil domain of nucleotide exchange factor GrpE"/>
    <property type="match status" value="1"/>
</dbReference>
<organism evidence="6 7">
    <name type="scientific">SAR324 cluster bacterium</name>
    <dbReference type="NCBI Taxonomy" id="2024889"/>
    <lineage>
        <taxon>Bacteria</taxon>
        <taxon>Deltaproteobacteria</taxon>
        <taxon>SAR324 cluster</taxon>
    </lineage>
</organism>
<comment type="subcellular location">
    <subcellularLocation>
        <location evidence="3">Cytoplasm</location>
    </subcellularLocation>
</comment>
<protein>
    <recommendedName>
        <fullName evidence="3">Protein GrpE</fullName>
    </recommendedName>
    <alternativeName>
        <fullName evidence="3">HSP-70 cofactor</fullName>
    </alternativeName>
</protein>
<keyword evidence="3" id="KW-0346">Stress response</keyword>
<dbReference type="AlphaFoldDB" id="A0A2A4SST6"/>
<dbReference type="Gene3D" id="2.30.22.10">
    <property type="entry name" value="Head domain of nucleotide exchange factor GrpE"/>
    <property type="match status" value="1"/>
</dbReference>
<dbReference type="GO" id="GO:0006457">
    <property type="term" value="P:protein folding"/>
    <property type="evidence" value="ECO:0007669"/>
    <property type="project" value="InterPro"/>
</dbReference>
<evidence type="ECO:0000256" key="2">
    <source>
        <dbReference type="ARBA" id="ARBA00023186"/>
    </source>
</evidence>
<comment type="subunit">
    <text evidence="3">Homodimer.</text>
</comment>
<keyword evidence="2 3" id="KW-0143">Chaperone</keyword>
<keyword evidence="3" id="KW-0963">Cytoplasm</keyword>
<reference evidence="7" key="1">
    <citation type="submission" date="2017-08" db="EMBL/GenBank/DDBJ databases">
        <title>A dynamic microbial community with high functional redundancy inhabits the cold, oxic subseafloor aquifer.</title>
        <authorList>
            <person name="Tully B.J."/>
            <person name="Wheat C.G."/>
            <person name="Glazer B.T."/>
            <person name="Huber J.A."/>
        </authorList>
    </citation>
    <scope>NUCLEOTIDE SEQUENCE [LARGE SCALE GENOMIC DNA]</scope>
</reference>
<dbReference type="SUPFAM" id="SSF51064">
    <property type="entry name" value="Head domain of nucleotide exchange factor GrpE"/>
    <property type="match status" value="1"/>
</dbReference>
<dbReference type="PROSITE" id="PS01071">
    <property type="entry name" value="GRPE"/>
    <property type="match status" value="1"/>
</dbReference>
<name>A0A2A4SST6_9DELT</name>
<feature type="coiled-coil region" evidence="4">
    <location>
        <begin position="63"/>
        <end position="101"/>
    </location>
</feature>
<dbReference type="Proteomes" id="UP000218113">
    <property type="component" value="Unassembled WGS sequence"/>
</dbReference>